<evidence type="ECO:0008006" key="4">
    <source>
        <dbReference type="Google" id="ProtNLM"/>
    </source>
</evidence>
<keyword evidence="1" id="KW-1133">Transmembrane helix</keyword>
<organism evidence="2 3">
    <name type="scientific">Emticicia aquatica</name>
    <dbReference type="NCBI Taxonomy" id="1681835"/>
    <lineage>
        <taxon>Bacteria</taxon>
        <taxon>Pseudomonadati</taxon>
        <taxon>Bacteroidota</taxon>
        <taxon>Cytophagia</taxon>
        <taxon>Cytophagales</taxon>
        <taxon>Leadbetterellaceae</taxon>
        <taxon>Emticicia</taxon>
    </lineage>
</organism>
<proteinExistence type="predicted"/>
<reference evidence="2" key="1">
    <citation type="submission" date="2021-12" db="EMBL/GenBank/DDBJ databases">
        <authorList>
            <person name="Rodrigo-Torres L."/>
            <person name="Arahal R. D."/>
            <person name="Lucena T."/>
        </authorList>
    </citation>
    <scope>NUCLEOTIDE SEQUENCE</scope>
    <source>
        <strain evidence="2">CECT 8858</strain>
    </source>
</reference>
<dbReference type="Proteomes" id="UP000837932">
    <property type="component" value="Unassembled WGS sequence"/>
</dbReference>
<gene>
    <name evidence="2" type="ORF">EMA8858_01522</name>
</gene>
<comment type="caution">
    <text evidence="2">The sequence shown here is derived from an EMBL/GenBank/DDBJ whole genome shotgun (WGS) entry which is preliminary data.</text>
</comment>
<accession>A0ABM9ANQ7</accession>
<sequence>MKLPFFRFNKFIIIIASILFIWAGYWFLIRKDLPKMTDVYIEQNLTKLPINENPGDSLAIGKRFYNEKKYAEAAVVFEKLVGKKLQAIELAGLTALQMKEYDIAMIYFEKLEQNADLVENKGKFYTALVNLKMGKIQRAKKILKEVITQGLGGKREAEEWMK</sequence>
<keyword evidence="3" id="KW-1185">Reference proteome</keyword>
<keyword evidence="1" id="KW-0812">Transmembrane</keyword>
<dbReference type="SUPFAM" id="SSF48452">
    <property type="entry name" value="TPR-like"/>
    <property type="match status" value="1"/>
</dbReference>
<evidence type="ECO:0000256" key="1">
    <source>
        <dbReference type="SAM" id="Phobius"/>
    </source>
</evidence>
<dbReference type="EMBL" id="CAKLPY010000001">
    <property type="protein sequence ID" value="CAH0995401.1"/>
    <property type="molecule type" value="Genomic_DNA"/>
</dbReference>
<feature type="transmembrane region" description="Helical" evidence="1">
    <location>
        <begin position="12"/>
        <end position="29"/>
    </location>
</feature>
<evidence type="ECO:0000313" key="3">
    <source>
        <dbReference type="Proteomes" id="UP000837932"/>
    </source>
</evidence>
<keyword evidence="1" id="KW-0472">Membrane</keyword>
<name>A0ABM9ANQ7_9BACT</name>
<evidence type="ECO:0000313" key="2">
    <source>
        <dbReference type="EMBL" id="CAH0995401.1"/>
    </source>
</evidence>
<protein>
    <recommendedName>
        <fullName evidence="4">Tetratricopeptide repeat protein</fullName>
    </recommendedName>
</protein>
<dbReference type="RefSeq" id="WP_238805955.1">
    <property type="nucleotide sequence ID" value="NZ_CAKLPY010000001.1"/>
</dbReference>
<dbReference type="Gene3D" id="1.25.40.10">
    <property type="entry name" value="Tetratricopeptide repeat domain"/>
    <property type="match status" value="1"/>
</dbReference>
<dbReference type="InterPro" id="IPR011990">
    <property type="entry name" value="TPR-like_helical_dom_sf"/>
</dbReference>